<organism evidence="2 3">
    <name type="scientific">Pseudooceanicola batsensis (strain ATCC BAA-863 / DSM 15984 / KCTC 12145 / HTCC2597)</name>
    <name type="common">Oceanicola batsensis</name>
    <dbReference type="NCBI Taxonomy" id="252305"/>
    <lineage>
        <taxon>Bacteria</taxon>
        <taxon>Pseudomonadati</taxon>
        <taxon>Pseudomonadota</taxon>
        <taxon>Alphaproteobacteria</taxon>
        <taxon>Rhodobacterales</taxon>
        <taxon>Paracoccaceae</taxon>
        <taxon>Pseudooceanicola</taxon>
    </lineage>
</organism>
<reference evidence="2 3" key="1">
    <citation type="journal article" date="2010" name="J. Bacteriol.">
        <title>Genome sequences of Oceanicola granulosus HTCC2516(T) and Oceanicola batsensis HTCC2597(TDelta).</title>
        <authorList>
            <person name="Thrash J.C."/>
            <person name="Cho J.C."/>
            <person name="Vergin K.L."/>
            <person name="Giovannoni S.J."/>
        </authorList>
    </citation>
    <scope>NUCLEOTIDE SEQUENCE [LARGE SCALE GENOMIC DNA]</scope>
    <source>
        <strain evidence="3">ATCC BAA-863 / DSM 15984 / KCTC 12145 / HTCC2597</strain>
    </source>
</reference>
<comment type="caution">
    <text evidence="2">The sequence shown here is derived from an EMBL/GenBank/DDBJ whole genome shotgun (WGS) entry which is preliminary data.</text>
</comment>
<evidence type="ECO:0000313" key="3">
    <source>
        <dbReference type="Proteomes" id="UP000004318"/>
    </source>
</evidence>
<dbReference type="Proteomes" id="UP000004318">
    <property type="component" value="Unassembled WGS sequence"/>
</dbReference>
<keyword evidence="1" id="KW-0732">Signal</keyword>
<dbReference type="InterPro" id="IPR022472">
    <property type="entry name" value="VPLPA-CTERM"/>
</dbReference>
<dbReference type="AlphaFoldDB" id="A3U3M4"/>
<sequence length="210" mass="22010">MKNFLRAVGVFAGLALGGPAVAATTAFDSYGTDEPTGRLAGLTIGHLDYQAGIVFSAQNTGKVSSIDAYFWSSPGAADLELTFYEWTGSEFGSQLGTATRNVTEDQTYNFAFSDVDVTAGQSYAIIGRSLSLIVWEMTSASDGLLYLVSDFSGPMKPISDPRAVYLRVNLGDPGFEDGGVSGQVPLPAGAVLMLSALGGLGVSRLRARRS</sequence>
<dbReference type="NCBIfam" id="TIGR03370">
    <property type="entry name" value="VPLPA-CTERM"/>
    <property type="match status" value="1"/>
</dbReference>
<accession>A3U3M4</accession>
<evidence type="ECO:0000313" key="2">
    <source>
        <dbReference type="EMBL" id="EAQ01226.1"/>
    </source>
</evidence>
<dbReference type="STRING" id="252305.OB2597_04460"/>
<protein>
    <submittedName>
        <fullName evidence="2">Uncharacterized protein</fullName>
    </submittedName>
</protein>
<keyword evidence="3" id="KW-1185">Reference proteome</keyword>
<feature type="signal peptide" evidence="1">
    <location>
        <begin position="1"/>
        <end position="22"/>
    </location>
</feature>
<gene>
    <name evidence="2" type="ORF">OB2597_04460</name>
</gene>
<name>A3U3M4_PSEBH</name>
<dbReference type="HOGENOM" id="CLU_1309085_0_0_5"/>
<feature type="chain" id="PRO_5002658941" evidence="1">
    <location>
        <begin position="23"/>
        <end position="210"/>
    </location>
</feature>
<dbReference type="EMBL" id="AAMO01000016">
    <property type="protein sequence ID" value="EAQ01226.1"/>
    <property type="molecule type" value="Genomic_DNA"/>
</dbReference>
<evidence type="ECO:0000256" key="1">
    <source>
        <dbReference type="SAM" id="SignalP"/>
    </source>
</evidence>
<proteinExistence type="predicted"/>